<dbReference type="PROSITE" id="PS00636">
    <property type="entry name" value="DNAJ_1"/>
    <property type="match status" value="1"/>
</dbReference>
<dbReference type="EMBL" id="OU015568">
    <property type="protein sequence ID" value="CAG5082913.1"/>
    <property type="molecule type" value="Genomic_DNA"/>
</dbReference>
<name>A0ABN7RSN6_OIKDI</name>
<dbReference type="CDD" id="cd06257">
    <property type="entry name" value="DnaJ"/>
    <property type="match status" value="1"/>
</dbReference>
<dbReference type="PROSITE" id="PS50076">
    <property type="entry name" value="DNAJ_2"/>
    <property type="match status" value="1"/>
</dbReference>
<reference evidence="8 9" key="1">
    <citation type="submission" date="2021-04" db="EMBL/GenBank/DDBJ databases">
        <authorList>
            <person name="Bliznina A."/>
        </authorList>
    </citation>
    <scope>NUCLEOTIDE SEQUENCE [LARGE SCALE GENOMIC DNA]</scope>
</reference>
<feature type="domain" description="J" evidence="7">
    <location>
        <begin position="101"/>
        <end position="165"/>
    </location>
</feature>
<evidence type="ECO:0000256" key="1">
    <source>
        <dbReference type="ARBA" id="ARBA00004389"/>
    </source>
</evidence>
<dbReference type="SUPFAM" id="SSF46565">
    <property type="entry name" value="Chaperone J-domain"/>
    <property type="match status" value="1"/>
</dbReference>
<evidence type="ECO:0000256" key="2">
    <source>
        <dbReference type="ARBA" id="ARBA00022692"/>
    </source>
</evidence>
<keyword evidence="5" id="KW-0472">Membrane</keyword>
<dbReference type="InterPro" id="IPR036869">
    <property type="entry name" value="J_dom_sf"/>
</dbReference>
<dbReference type="PRINTS" id="PR00625">
    <property type="entry name" value="JDOMAIN"/>
</dbReference>
<organism evidence="8 9">
    <name type="scientific">Oikopleura dioica</name>
    <name type="common">Tunicate</name>
    <dbReference type="NCBI Taxonomy" id="34765"/>
    <lineage>
        <taxon>Eukaryota</taxon>
        <taxon>Metazoa</taxon>
        <taxon>Chordata</taxon>
        <taxon>Tunicata</taxon>
        <taxon>Appendicularia</taxon>
        <taxon>Copelata</taxon>
        <taxon>Oikopleuridae</taxon>
        <taxon>Oikopleura</taxon>
    </lineage>
</organism>
<evidence type="ECO:0000313" key="9">
    <source>
        <dbReference type="Proteomes" id="UP001158576"/>
    </source>
</evidence>
<feature type="region of interest" description="Disordered" evidence="6">
    <location>
        <begin position="49"/>
        <end position="86"/>
    </location>
</feature>
<comment type="subcellular location">
    <subcellularLocation>
        <location evidence="1">Endoplasmic reticulum membrane</location>
        <topology evidence="1">Single-pass membrane protein</topology>
    </subcellularLocation>
</comment>
<keyword evidence="9" id="KW-1185">Reference proteome</keyword>
<evidence type="ECO:0000313" key="8">
    <source>
        <dbReference type="EMBL" id="CAG5082913.1"/>
    </source>
</evidence>
<dbReference type="Pfam" id="PF09320">
    <property type="entry name" value="DUF1977"/>
    <property type="match status" value="1"/>
</dbReference>
<keyword evidence="2" id="KW-0812">Transmembrane</keyword>
<keyword evidence="4" id="KW-1133">Transmembrane helix</keyword>
<evidence type="ECO:0000256" key="5">
    <source>
        <dbReference type="ARBA" id="ARBA00023136"/>
    </source>
</evidence>
<evidence type="ECO:0000256" key="3">
    <source>
        <dbReference type="ARBA" id="ARBA00022824"/>
    </source>
</evidence>
<proteinExistence type="predicted"/>
<keyword evidence="3" id="KW-0256">Endoplasmic reticulum</keyword>
<evidence type="ECO:0000256" key="4">
    <source>
        <dbReference type="ARBA" id="ARBA00022989"/>
    </source>
</evidence>
<dbReference type="Proteomes" id="UP001158576">
    <property type="component" value="Chromosome PAR"/>
</dbReference>
<dbReference type="InterPro" id="IPR001623">
    <property type="entry name" value="DnaJ_domain"/>
</dbReference>
<dbReference type="SMART" id="SM00271">
    <property type="entry name" value="DnaJ"/>
    <property type="match status" value="1"/>
</dbReference>
<gene>
    <name evidence="8" type="ORF">OKIOD_LOCUS1793</name>
</gene>
<evidence type="ECO:0000259" key="7">
    <source>
        <dbReference type="PROSITE" id="PS50076"/>
    </source>
</evidence>
<feature type="compositionally biased region" description="Polar residues" evidence="6">
    <location>
        <begin position="52"/>
        <end position="86"/>
    </location>
</feature>
<sequence length="373" mass="42776">MDSNKEAAEECLRRARSCIASGDKDKAIRMIEKSIRLYETDQAKNLLEKAKNMTNEPSSSSVPSTTRQRKSAASATQEPVQKNYTPEQVSQVNKILSARKDYYKVLGVEKTASDSDIKKAYRKLALKMHPDKNQAPRADEAFKVIGAAYNTLSDGDKRAAFDRYGADGATQSRGGGGHGGHHFHFDEDHINPDEIFNMFFGGGFPSQRMRRTHHFRHNFNHHQQRRHHQQRQYEQEYTGSAGVWLQFMPLLVLIALSLFSNLMTPDPTFSLHKSVNRGYVIKHALPKEDPPIYYWTKSDFVSSYPANSKARKDVERQVRHDFVENLRMNCYQETLNAEQKLRRAQIYRDQNLIKQAQNMPRPSCDRLHGMVGS</sequence>
<dbReference type="InterPro" id="IPR051100">
    <property type="entry name" value="DnaJ_subfamily_B/C"/>
</dbReference>
<dbReference type="InterPro" id="IPR018253">
    <property type="entry name" value="DnaJ_domain_CS"/>
</dbReference>
<dbReference type="PANTHER" id="PTHR43908">
    <property type="entry name" value="AT29763P-RELATED"/>
    <property type="match status" value="1"/>
</dbReference>
<protein>
    <submittedName>
        <fullName evidence="8">Oidioi.mRNA.OKI2018_I69.PAR.g10235.t1.cds</fullName>
    </submittedName>
</protein>
<dbReference type="InterPro" id="IPR015399">
    <property type="entry name" value="DUF1977_DnaJ-like"/>
</dbReference>
<dbReference type="Pfam" id="PF00226">
    <property type="entry name" value="DnaJ"/>
    <property type="match status" value="1"/>
</dbReference>
<dbReference type="Gene3D" id="1.10.287.110">
    <property type="entry name" value="DnaJ domain"/>
    <property type="match status" value="1"/>
</dbReference>
<accession>A0ABN7RSN6</accession>
<dbReference type="PANTHER" id="PTHR43908:SF3">
    <property type="entry name" value="AT29763P-RELATED"/>
    <property type="match status" value="1"/>
</dbReference>
<evidence type="ECO:0000256" key="6">
    <source>
        <dbReference type="SAM" id="MobiDB-lite"/>
    </source>
</evidence>